<organism evidence="2 3">
    <name type="scientific">Clavibacter michiganensis</name>
    <dbReference type="NCBI Taxonomy" id="28447"/>
    <lineage>
        <taxon>Bacteria</taxon>
        <taxon>Bacillati</taxon>
        <taxon>Actinomycetota</taxon>
        <taxon>Actinomycetes</taxon>
        <taxon>Micrococcales</taxon>
        <taxon>Microbacteriaceae</taxon>
        <taxon>Clavibacter</taxon>
    </lineage>
</organism>
<accession>A0A251XPI0</accession>
<dbReference type="Proteomes" id="UP000195106">
    <property type="component" value="Unassembled WGS sequence"/>
</dbReference>
<sequence>MGTSSPVRILLLALVRLATAVAALVGVVAQYLVNLAYWQGLGVTGIAGKSLDFLLFFTIESNLLGMVVLVVGGVRLLRGRVADPSTAWVTLRLATTVYLLITGIVWNVLLRGQPGPPELELDWANQIVHVAVPAIVLLDWLVAPDRRPLRAGALGRVVLFPLAWVLVTLLRGPVTGDQVHGSATYYPYGFLDPASSPSGYGMVAAYVLGLTAVVCAITLVLIRTSRRREAVVPLPVAVPAIR</sequence>
<evidence type="ECO:0000256" key="1">
    <source>
        <dbReference type="SAM" id="Phobius"/>
    </source>
</evidence>
<gene>
    <name evidence="2" type="ORF">CMsap09_00890</name>
</gene>
<dbReference type="NCBIfam" id="NF038065">
    <property type="entry name" value="Pr6Pr"/>
    <property type="match status" value="1"/>
</dbReference>
<evidence type="ECO:0000313" key="3">
    <source>
        <dbReference type="Proteomes" id="UP000195106"/>
    </source>
</evidence>
<feature type="transmembrane region" description="Helical" evidence="1">
    <location>
        <begin position="53"/>
        <end position="77"/>
    </location>
</feature>
<keyword evidence="1" id="KW-0812">Transmembrane</keyword>
<evidence type="ECO:0000313" key="2">
    <source>
        <dbReference type="EMBL" id="OUE07472.1"/>
    </source>
</evidence>
<comment type="caution">
    <text evidence="2">The sequence shown here is derived from an EMBL/GenBank/DDBJ whole genome shotgun (WGS) entry which is preliminary data.</text>
</comment>
<feature type="transmembrane region" description="Helical" evidence="1">
    <location>
        <begin position="123"/>
        <end position="141"/>
    </location>
</feature>
<feature type="transmembrane region" description="Helical" evidence="1">
    <location>
        <begin position="153"/>
        <end position="170"/>
    </location>
</feature>
<feature type="transmembrane region" description="Helical" evidence="1">
    <location>
        <begin position="89"/>
        <end position="111"/>
    </location>
</feature>
<keyword evidence="1" id="KW-1133">Transmembrane helix</keyword>
<dbReference type="InterPro" id="IPR049713">
    <property type="entry name" value="Pr6Pr-like"/>
</dbReference>
<reference evidence="2 3" key="1">
    <citation type="submission" date="2016-08" db="EMBL/GenBank/DDBJ databases">
        <title>Genome sequence of Clavibacter michiganensis spp. strain CASJ009.</title>
        <authorList>
            <person name="Thapa S.P."/>
            <person name="Coaker G."/>
        </authorList>
    </citation>
    <scope>NUCLEOTIDE SEQUENCE [LARGE SCALE GENOMIC DNA]</scope>
    <source>
        <strain evidence="2">CASJ009</strain>
    </source>
</reference>
<keyword evidence="1" id="KW-0472">Membrane</keyword>
<dbReference type="EMBL" id="MDHJ01000001">
    <property type="protein sequence ID" value="OUE07472.1"/>
    <property type="molecule type" value="Genomic_DNA"/>
</dbReference>
<feature type="transmembrane region" description="Helical" evidence="1">
    <location>
        <begin position="200"/>
        <end position="222"/>
    </location>
</feature>
<evidence type="ECO:0008006" key="4">
    <source>
        <dbReference type="Google" id="ProtNLM"/>
    </source>
</evidence>
<name>A0A251XPI0_9MICO</name>
<dbReference type="AlphaFoldDB" id="A0A251XPI0"/>
<protein>
    <recommendedName>
        <fullName evidence="4">Integral membrane protein</fullName>
    </recommendedName>
</protein>
<proteinExistence type="predicted"/>